<reference evidence="2" key="2">
    <citation type="submission" date="2020-03" db="EMBL/GenBank/DDBJ databases">
        <title>Complete Genome Sequences of Extremely Thermoacidophilic, Metal-Mobilizing Type-Strain Members of the Archaeal Family Sulfolobaceae: Acidianus brierleyi DSM-1651T, Acidianus sulfidivorans DSM-18786T, Metallosphaera hakonensis DSM-7519T, and Metallosphaera prunae DSM-10039T.</title>
        <authorList>
            <person name="Counts J.A."/>
            <person name="Kelly R.M."/>
        </authorList>
    </citation>
    <scope>NUCLEOTIDE SEQUENCE [LARGE SCALE GENOMIC DNA]</scope>
    <source>
        <strain evidence="2">HO1-1</strain>
    </source>
</reference>
<dbReference type="Proteomes" id="UP000247586">
    <property type="component" value="Chromosome"/>
</dbReference>
<dbReference type="AlphaFoldDB" id="A0A2U9IWX6"/>
<reference evidence="2" key="3">
    <citation type="submission" date="2020-03" db="EMBL/GenBank/DDBJ databases">
        <title>Sequencing and Assembly of Multiple Reported Metal-Biooxidizing Members of the Extremely Thermoacidophilic Archaeal Family Sulfolobaceae.</title>
        <authorList>
            <person name="Counts J.A."/>
            <person name="Kelly R.M."/>
        </authorList>
    </citation>
    <scope>NUCLEOTIDE SEQUENCE [LARGE SCALE GENOMIC DNA]</scope>
    <source>
        <strain evidence="2">HO1-1</strain>
    </source>
</reference>
<accession>A0A2U9IWX6</accession>
<keyword evidence="2" id="KW-1185">Reference proteome</keyword>
<reference evidence="1 2" key="1">
    <citation type="submission" date="2018-05" db="EMBL/GenBank/DDBJ databases">
        <title>Complete Genome Sequences of Extremely Thermoacidophilic, Metal-Mobilizing Type-Strain Members of the Archaeal Family Sulfolobaceae: Acidianus brierleyi DSM-1651T, Acidianus sulfidivorans DSM-18786T, Metallosphaera hakonensis DSM-7519T, and Metallosphaera prunae DSM-10039T.</title>
        <authorList>
            <person name="Counts J.A."/>
            <person name="Kelly R.M."/>
        </authorList>
    </citation>
    <scope>NUCLEOTIDE SEQUENCE [LARGE SCALE GENOMIC DNA]</scope>
    <source>
        <strain evidence="1 2">HO1-1</strain>
    </source>
</reference>
<dbReference type="KEGG" id="mhk:DFR87_06920"/>
<evidence type="ECO:0000313" key="1">
    <source>
        <dbReference type="EMBL" id="AWS00612.1"/>
    </source>
</evidence>
<evidence type="ECO:0000313" key="2">
    <source>
        <dbReference type="Proteomes" id="UP000247586"/>
    </source>
</evidence>
<name>A0A2U9IWX6_9CREN</name>
<dbReference type="OrthoDB" id="35947at2157"/>
<dbReference type="STRING" id="1293036.GCA_001315825_00389"/>
<gene>
    <name evidence="1" type="ORF">DFR87_06920</name>
</gene>
<dbReference type="EMBL" id="CP029287">
    <property type="protein sequence ID" value="AWS00612.1"/>
    <property type="molecule type" value="Genomic_DNA"/>
</dbReference>
<proteinExistence type="predicted"/>
<organism evidence="1 2">
    <name type="scientific">Metallosphaera hakonensis JCM 8857 = DSM 7519</name>
    <dbReference type="NCBI Taxonomy" id="1293036"/>
    <lineage>
        <taxon>Archaea</taxon>
        <taxon>Thermoproteota</taxon>
        <taxon>Thermoprotei</taxon>
        <taxon>Sulfolobales</taxon>
        <taxon>Sulfolobaceae</taxon>
        <taxon>Metallosphaera</taxon>
    </lineage>
</organism>
<sequence>MFLAREKGTHRDHLVTYNSCDCEFFLFSTILGSGKPCIHMEAYRLASEKEDFLRISARSDDFKQILTEVFAYGKSLKLRKLISSRYD</sequence>
<protein>
    <submittedName>
        <fullName evidence="1">Metal-binding protein</fullName>
    </submittedName>
</protein>